<keyword evidence="1" id="KW-1133">Transmembrane helix</keyword>
<organism evidence="2 3">
    <name type="scientific">Pelosinus fermentans JBW45</name>
    <dbReference type="NCBI Taxonomy" id="1192197"/>
    <lineage>
        <taxon>Bacteria</taxon>
        <taxon>Bacillati</taxon>
        <taxon>Bacillota</taxon>
        <taxon>Negativicutes</taxon>
        <taxon>Selenomonadales</taxon>
        <taxon>Sporomusaceae</taxon>
        <taxon>Pelosinus</taxon>
    </lineage>
</organism>
<name>I8U4T5_9FIRM</name>
<feature type="transmembrane region" description="Helical" evidence="1">
    <location>
        <begin position="45"/>
        <end position="64"/>
    </location>
</feature>
<dbReference type="STRING" id="1192197.JBW_04153"/>
<dbReference type="EMBL" id="CP010978">
    <property type="protein sequence ID" value="AJQ29486.1"/>
    <property type="molecule type" value="Genomic_DNA"/>
</dbReference>
<reference evidence="3" key="2">
    <citation type="submission" date="2015-02" db="EMBL/GenBank/DDBJ databases">
        <title>Complete Genome Sequence of Pelosinus fermentans JBW45.</title>
        <authorList>
            <person name="De Leon K.B."/>
            <person name="Utturkar S.M."/>
            <person name="Camilleri L.B."/>
            <person name="Arkin A.P."/>
            <person name="Fields M.W."/>
            <person name="Brown S.D."/>
            <person name="Wall J.D."/>
        </authorList>
    </citation>
    <scope>NUCLEOTIDE SEQUENCE [LARGE SCALE GENOMIC DNA]</scope>
    <source>
        <strain evidence="3">JBW45</strain>
    </source>
</reference>
<gene>
    <name evidence="2" type="ORF">JBW_04153</name>
</gene>
<dbReference type="Proteomes" id="UP000005361">
    <property type="component" value="Chromosome"/>
</dbReference>
<evidence type="ECO:0000313" key="2">
    <source>
        <dbReference type="EMBL" id="AJQ29486.1"/>
    </source>
</evidence>
<proteinExistence type="predicted"/>
<dbReference type="AlphaFoldDB" id="I8U4T5"/>
<dbReference type="KEGG" id="pft:JBW_04153"/>
<feature type="transmembrane region" description="Helical" evidence="1">
    <location>
        <begin position="7"/>
        <end position="25"/>
    </location>
</feature>
<reference evidence="2 3" key="1">
    <citation type="journal article" date="2015" name="Genome Announc.">
        <title>Complete Genome Sequence of Pelosinus fermentans JBW45, a Member of a Remarkably Competitive Group of Negativicutes in the Firmicutes Phylum.</title>
        <authorList>
            <person name="De Leon K.B."/>
            <person name="Utturkar S.M."/>
            <person name="Camilleri L.B."/>
            <person name="Elias D.A."/>
            <person name="Arkin A.P."/>
            <person name="Fields M.W."/>
            <person name="Brown S.D."/>
            <person name="Wall J.D."/>
        </authorList>
    </citation>
    <scope>NUCLEOTIDE SEQUENCE [LARGE SCALE GENOMIC DNA]</scope>
    <source>
        <strain evidence="2 3">JBW45</strain>
    </source>
</reference>
<feature type="transmembrane region" description="Helical" evidence="1">
    <location>
        <begin position="121"/>
        <end position="148"/>
    </location>
</feature>
<accession>I8U4T5</accession>
<keyword evidence="1" id="KW-0472">Membrane</keyword>
<keyword evidence="1" id="KW-0812">Transmembrane</keyword>
<evidence type="ECO:0000256" key="1">
    <source>
        <dbReference type="SAM" id="Phobius"/>
    </source>
</evidence>
<dbReference type="HOGENOM" id="CLU_1577016_0_0_9"/>
<protein>
    <submittedName>
        <fullName evidence="2">Uncharacterized protein</fullName>
    </submittedName>
</protein>
<evidence type="ECO:0000313" key="3">
    <source>
        <dbReference type="Proteomes" id="UP000005361"/>
    </source>
</evidence>
<sequence length="169" mass="19338">MKMREIIKIVLFAIIAFFLIILDRVDVLNDVIIFSDPAKQSRFQIFMLAITIWGAMVTVSFLLIKRLLLFFFVSCLFHIIYGIWFSIGAVVDYKENIPISQGMATYRVGEAMRNFAMVPSFWNVLMTGIMYLTTFSFFGVAMGGTLAIKKIYDQIKNAVKNKGGNYKIQ</sequence>
<feature type="transmembrane region" description="Helical" evidence="1">
    <location>
        <begin position="69"/>
        <end position="91"/>
    </location>
</feature>